<dbReference type="InterPro" id="IPR004210">
    <property type="entry name" value="BESS_motif"/>
</dbReference>
<proteinExistence type="predicted"/>
<accession>A0A915ID17</accession>
<dbReference type="Proteomes" id="UP000887565">
    <property type="component" value="Unplaced"/>
</dbReference>
<name>A0A915ID17_ROMCU</name>
<evidence type="ECO:0000313" key="4">
    <source>
        <dbReference type="WBParaSite" id="nRc.2.0.1.t12084-RA"/>
    </source>
</evidence>
<evidence type="ECO:0000256" key="1">
    <source>
        <dbReference type="PROSITE-ProRule" id="PRU00371"/>
    </source>
</evidence>
<protein>
    <submittedName>
        <fullName evidence="4">BESS domain-containing protein</fullName>
    </submittedName>
</protein>
<reference evidence="4" key="1">
    <citation type="submission" date="2022-11" db="UniProtKB">
        <authorList>
            <consortium name="WormBaseParasite"/>
        </authorList>
    </citation>
    <scope>IDENTIFICATION</scope>
</reference>
<keyword evidence="1" id="KW-0539">Nucleus</keyword>
<feature type="domain" description="BESS" evidence="2">
    <location>
        <begin position="18"/>
        <end position="57"/>
    </location>
</feature>
<dbReference type="WBParaSite" id="nRc.2.0.1.t12084-RA">
    <property type="protein sequence ID" value="nRc.2.0.1.t12084-RA"/>
    <property type="gene ID" value="nRc.2.0.1.g12084"/>
</dbReference>
<dbReference type="GO" id="GO:0005634">
    <property type="term" value="C:nucleus"/>
    <property type="evidence" value="ECO:0007669"/>
    <property type="project" value="UniProtKB-SubCell"/>
</dbReference>
<dbReference type="PROSITE" id="PS51031">
    <property type="entry name" value="BESS"/>
    <property type="match status" value="1"/>
</dbReference>
<keyword evidence="3" id="KW-1185">Reference proteome</keyword>
<evidence type="ECO:0000313" key="3">
    <source>
        <dbReference type="Proteomes" id="UP000887565"/>
    </source>
</evidence>
<comment type="subcellular location">
    <subcellularLocation>
        <location evidence="1">Nucleus</location>
    </subcellularLocation>
</comment>
<evidence type="ECO:0000259" key="2">
    <source>
        <dbReference type="PROSITE" id="PS51031"/>
    </source>
</evidence>
<dbReference type="AlphaFoldDB" id="A0A915ID17"/>
<sequence>MVDEALLKYLKEKSGDKNDEDLLFVKSIGASLAKLNPRIKHKAKLAILQVINDAEEEQEQQVASTNQTNIQHALHGSIRRQI</sequence>
<organism evidence="3 4">
    <name type="scientific">Romanomermis culicivorax</name>
    <name type="common">Nematode worm</name>
    <dbReference type="NCBI Taxonomy" id="13658"/>
    <lineage>
        <taxon>Eukaryota</taxon>
        <taxon>Metazoa</taxon>
        <taxon>Ecdysozoa</taxon>
        <taxon>Nematoda</taxon>
        <taxon>Enoplea</taxon>
        <taxon>Dorylaimia</taxon>
        <taxon>Mermithida</taxon>
        <taxon>Mermithoidea</taxon>
        <taxon>Mermithidae</taxon>
        <taxon>Romanomermis</taxon>
    </lineage>
</organism>
<dbReference type="GO" id="GO:0003677">
    <property type="term" value="F:DNA binding"/>
    <property type="evidence" value="ECO:0007669"/>
    <property type="project" value="InterPro"/>
</dbReference>